<name>A0A556MBR4_9SPHI</name>
<keyword evidence="2" id="KW-1185">Reference proteome</keyword>
<protein>
    <submittedName>
        <fullName evidence="1">Uncharacterized protein</fullName>
    </submittedName>
</protein>
<organism evidence="1 2">
    <name type="scientific">Mucilaginibacter corticis</name>
    <dbReference type="NCBI Taxonomy" id="2597670"/>
    <lineage>
        <taxon>Bacteria</taxon>
        <taxon>Pseudomonadati</taxon>
        <taxon>Bacteroidota</taxon>
        <taxon>Sphingobacteriia</taxon>
        <taxon>Sphingobacteriales</taxon>
        <taxon>Sphingobacteriaceae</taxon>
        <taxon>Mucilaginibacter</taxon>
    </lineage>
</organism>
<dbReference type="AlphaFoldDB" id="A0A556MBR4"/>
<evidence type="ECO:0000313" key="1">
    <source>
        <dbReference type="EMBL" id="TSJ37343.1"/>
    </source>
</evidence>
<evidence type="ECO:0000313" key="2">
    <source>
        <dbReference type="Proteomes" id="UP000318733"/>
    </source>
</evidence>
<accession>A0A556MBR4</accession>
<dbReference type="Proteomes" id="UP000318733">
    <property type="component" value="Unassembled WGS sequence"/>
</dbReference>
<dbReference type="EMBL" id="VLPK01000005">
    <property type="protein sequence ID" value="TSJ37343.1"/>
    <property type="molecule type" value="Genomic_DNA"/>
</dbReference>
<proteinExistence type="predicted"/>
<sequence>MTEYLTRVCTFLKQELPTKYWTFISVENNKIIITLNQFTKALNEIYIELQELITEKIFRVRERQYDLHFVIWTPTQTRDFSVLKLSSKEQEI</sequence>
<comment type="caution">
    <text evidence="1">The sequence shown here is derived from an EMBL/GenBank/DDBJ whole genome shotgun (WGS) entry which is preliminary data.</text>
</comment>
<gene>
    <name evidence="1" type="ORF">FO440_21515</name>
</gene>
<reference evidence="1 2" key="1">
    <citation type="submission" date="2019-07" db="EMBL/GenBank/DDBJ databases">
        <authorList>
            <person name="Huq M.A."/>
        </authorList>
    </citation>
    <scope>NUCLEOTIDE SEQUENCE [LARGE SCALE GENOMIC DNA]</scope>
    <source>
        <strain evidence="1 2">MAH-19</strain>
    </source>
</reference>